<dbReference type="EMBL" id="UFSZ01000002">
    <property type="protein sequence ID" value="SUX55505.1"/>
    <property type="molecule type" value="Genomic_DNA"/>
</dbReference>
<gene>
    <name evidence="1" type="ORF">NCTC10338_04747</name>
</gene>
<evidence type="ECO:0000313" key="2">
    <source>
        <dbReference type="Proteomes" id="UP000255295"/>
    </source>
</evidence>
<evidence type="ECO:0000313" key="1">
    <source>
        <dbReference type="EMBL" id="SUX55505.1"/>
    </source>
</evidence>
<organism evidence="1 2">
    <name type="scientific">Lysinibacillus sphaericus</name>
    <name type="common">Bacillus sphaericus</name>
    <dbReference type="NCBI Taxonomy" id="1421"/>
    <lineage>
        <taxon>Bacteria</taxon>
        <taxon>Bacillati</taxon>
        <taxon>Bacillota</taxon>
        <taxon>Bacilli</taxon>
        <taxon>Bacillales</taxon>
        <taxon>Bacillaceae</taxon>
        <taxon>Lysinibacillus</taxon>
    </lineage>
</organism>
<protein>
    <submittedName>
        <fullName evidence="1">Uncharacterized protein</fullName>
    </submittedName>
</protein>
<accession>A0AAJ5A6J5</accession>
<reference evidence="1 2" key="1">
    <citation type="submission" date="2018-06" db="EMBL/GenBank/DDBJ databases">
        <authorList>
            <consortium name="Pathogen Informatics"/>
            <person name="Doyle S."/>
        </authorList>
    </citation>
    <scope>NUCLEOTIDE SEQUENCE [LARGE SCALE GENOMIC DNA]</scope>
    <source>
        <strain evidence="1 2">NCTC10338</strain>
    </source>
</reference>
<dbReference type="Proteomes" id="UP000255295">
    <property type="component" value="Unassembled WGS sequence"/>
</dbReference>
<sequence>MTVTVDSKKLQEKLAAEGKKAVVTIPVNKDADIIIGELNAQMVKNMQNEQALVVIQTPTASYTLPASQINIDAISTEIGKDISLEDIKYNRNCEAYKRYGEVCRKCGTTR</sequence>
<comment type="caution">
    <text evidence="1">The sequence shown here is derived from an EMBL/GenBank/DDBJ whole genome shotgun (WGS) entry which is preliminary data.</text>
</comment>
<name>A0AAJ5A6J5_LYSSH</name>
<proteinExistence type="predicted"/>
<dbReference type="AlphaFoldDB" id="A0AAJ5A6J5"/>
<dbReference type="RefSeq" id="WP_147294339.1">
    <property type="nucleotide sequence ID" value="NZ_UFSZ01000002.1"/>
</dbReference>